<dbReference type="PIRSF" id="PIRSF006060">
    <property type="entry name" value="AA_transporter"/>
    <property type="match status" value="1"/>
</dbReference>
<reference evidence="7" key="2">
    <citation type="submission" date="2021-09" db="EMBL/GenBank/DDBJ databases">
        <authorList>
            <person name="Gilroy R."/>
        </authorList>
    </citation>
    <scope>NUCLEOTIDE SEQUENCE</scope>
    <source>
        <strain evidence="7">ChiGjej5B5-7349</strain>
    </source>
</reference>
<feature type="transmembrane region" description="Helical" evidence="6">
    <location>
        <begin position="301"/>
        <end position="333"/>
    </location>
</feature>
<evidence type="ECO:0000256" key="4">
    <source>
        <dbReference type="ARBA" id="ARBA00022989"/>
    </source>
</evidence>
<evidence type="ECO:0000313" key="8">
    <source>
        <dbReference type="Proteomes" id="UP000784435"/>
    </source>
</evidence>
<feature type="transmembrane region" description="Helical" evidence="6">
    <location>
        <begin position="179"/>
        <end position="199"/>
    </location>
</feature>
<feature type="transmembrane region" description="Helical" evidence="6">
    <location>
        <begin position="256"/>
        <end position="281"/>
    </location>
</feature>
<feature type="transmembrane region" description="Helical" evidence="6">
    <location>
        <begin position="26"/>
        <end position="44"/>
    </location>
</feature>
<evidence type="ECO:0000256" key="1">
    <source>
        <dbReference type="ARBA" id="ARBA00004651"/>
    </source>
</evidence>
<dbReference type="GO" id="GO:0005886">
    <property type="term" value="C:plasma membrane"/>
    <property type="evidence" value="ECO:0007669"/>
    <property type="project" value="UniProtKB-SubCell"/>
</dbReference>
<protein>
    <submittedName>
        <fullName evidence="7">APC family permease</fullName>
    </submittedName>
</protein>
<feature type="transmembrane region" description="Helical" evidence="6">
    <location>
        <begin position="379"/>
        <end position="403"/>
    </location>
</feature>
<evidence type="ECO:0000256" key="6">
    <source>
        <dbReference type="SAM" id="Phobius"/>
    </source>
</evidence>
<evidence type="ECO:0000256" key="3">
    <source>
        <dbReference type="ARBA" id="ARBA00022692"/>
    </source>
</evidence>
<feature type="transmembrane region" description="Helical" evidence="6">
    <location>
        <begin position="354"/>
        <end position="373"/>
    </location>
</feature>
<feature type="transmembrane region" description="Helical" evidence="6">
    <location>
        <begin position="56"/>
        <end position="72"/>
    </location>
</feature>
<accession>A0A921SPY7</accession>
<proteinExistence type="predicted"/>
<feature type="transmembrane region" description="Helical" evidence="6">
    <location>
        <begin position="78"/>
        <end position="97"/>
    </location>
</feature>
<feature type="transmembrane region" description="Helical" evidence="6">
    <location>
        <begin position="449"/>
        <end position="470"/>
    </location>
</feature>
<gene>
    <name evidence="7" type="ORF">K8V08_13200</name>
</gene>
<dbReference type="PANTHER" id="PTHR42770">
    <property type="entry name" value="AMINO ACID TRANSPORTER-RELATED"/>
    <property type="match status" value="1"/>
</dbReference>
<feature type="transmembrane region" description="Helical" evidence="6">
    <location>
        <begin position="219"/>
        <end position="236"/>
    </location>
</feature>
<dbReference type="PANTHER" id="PTHR42770:SF7">
    <property type="entry name" value="MEMBRANE PROTEIN"/>
    <property type="match status" value="1"/>
</dbReference>
<feature type="transmembrane region" description="Helical" evidence="6">
    <location>
        <begin position="104"/>
        <end position="127"/>
    </location>
</feature>
<comment type="caution">
    <text evidence="7">The sequence shown here is derived from an EMBL/GenBank/DDBJ whole genome shotgun (WGS) entry which is preliminary data.</text>
</comment>
<keyword evidence="2" id="KW-1003">Cell membrane</keyword>
<dbReference type="Pfam" id="PF13520">
    <property type="entry name" value="AA_permease_2"/>
    <property type="match status" value="1"/>
</dbReference>
<evidence type="ECO:0000313" key="7">
    <source>
        <dbReference type="EMBL" id="HJG81358.1"/>
    </source>
</evidence>
<reference evidence="7" key="1">
    <citation type="journal article" date="2021" name="PeerJ">
        <title>Extensive microbial diversity within the chicken gut microbiome revealed by metagenomics and culture.</title>
        <authorList>
            <person name="Gilroy R."/>
            <person name="Ravi A."/>
            <person name="Getino M."/>
            <person name="Pursley I."/>
            <person name="Horton D.L."/>
            <person name="Alikhan N.F."/>
            <person name="Baker D."/>
            <person name="Gharbi K."/>
            <person name="Hall N."/>
            <person name="Watson M."/>
            <person name="Adriaenssens E.M."/>
            <person name="Foster-Nyarko E."/>
            <person name="Jarju S."/>
            <person name="Secka A."/>
            <person name="Antonio M."/>
            <person name="Oren A."/>
            <person name="Chaudhuri R.R."/>
            <person name="La Ragione R."/>
            <person name="Hildebrand F."/>
            <person name="Pallen M.J."/>
        </authorList>
    </citation>
    <scope>NUCLEOTIDE SEQUENCE</scope>
    <source>
        <strain evidence="7">ChiGjej5B5-7349</strain>
    </source>
</reference>
<evidence type="ECO:0000256" key="2">
    <source>
        <dbReference type="ARBA" id="ARBA00022475"/>
    </source>
</evidence>
<dbReference type="InterPro" id="IPR050367">
    <property type="entry name" value="APC_superfamily"/>
</dbReference>
<comment type="subcellular location">
    <subcellularLocation>
        <location evidence="1">Cell membrane</location>
        <topology evidence="1">Multi-pass membrane protein</topology>
    </subcellularLocation>
</comment>
<dbReference type="InterPro" id="IPR002293">
    <property type="entry name" value="AA/rel_permease1"/>
</dbReference>
<organism evidence="7 8">
    <name type="scientific">Brevibacterium senegalense</name>
    <dbReference type="NCBI Taxonomy" id="1033736"/>
    <lineage>
        <taxon>Bacteria</taxon>
        <taxon>Bacillati</taxon>
        <taxon>Actinomycetota</taxon>
        <taxon>Actinomycetes</taxon>
        <taxon>Micrococcales</taxon>
        <taxon>Brevibacteriaceae</taxon>
        <taxon>Brevibacterium</taxon>
    </lineage>
</organism>
<keyword evidence="4 6" id="KW-1133">Transmembrane helix</keyword>
<dbReference type="EMBL" id="DYUK01000303">
    <property type="protein sequence ID" value="HJG81358.1"/>
    <property type="molecule type" value="Genomic_DNA"/>
</dbReference>
<keyword evidence="5 6" id="KW-0472">Membrane</keyword>
<feature type="transmembrane region" description="Helical" evidence="6">
    <location>
        <begin position="424"/>
        <end position="443"/>
    </location>
</feature>
<dbReference type="AlphaFoldDB" id="A0A921SPY7"/>
<feature type="transmembrane region" description="Helical" evidence="6">
    <location>
        <begin position="147"/>
        <end position="167"/>
    </location>
</feature>
<dbReference type="Gene3D" id="1.20.1740.10">
    <property type="entry name" value="Amino acid/polyamine transporter I"/>
    <property type="match status" value="1"/>
</dbReference>
<sequence length="498" mass="52718">MSHGDPGTAAPATDDVVRLGKNLKPHWVWAIALGSAIGWGAFILPADWMRDGGGPLAAMLGLAIGGVLMIVIGVSYGYLARVFPVSGGAFAYTLVGFGRTHAFICAWFMTLGYTSIVALNASALALLGKHTVPQIIELGHLYSVAGWDVYLGEIAVATLALVLFAVVNARGASLSGRTQFIFCLVMILAVVALVVGVLASPTGSFSNVTPLTDGTVNPLVGITVIVAIAPWAYIGFDNIPQAAEEFDFPAHKAFRLIFWSLIVAAALYCAMILATASAAPWQELMGEDRVWATADAITGSLGGVGLALLVIAALMGIVTGLNGFYVAGSRVLLALGRAQMIPRVFQRVHPRFGTPHYGILFVMLVSFIAPWFGRTALSWIVDMASIGFTFAFLYTSACAYRMLRWSGQGDRAGIEGSASTWRKLAAAAGVVIAIAFILLLLVPGSPAQLSVPSFLAMGAWIVIGAVFFAARRSHNKTLTDEQVDQAVLGTRRPEFLIR</sequence>
<dbReference type="GO" id="GO:0022857">
    <property type="term" value="F:transmembrane transporter activity"/>
    <property type="evidence" value="ECO:0007669"/>
    <property type="project" value="InterPro"/>
</dbReference>
<evidence type="ECO:0000256" key="5">
    <source>
        <dbReference type="ARBA" id="ARBA00023136"/>
    </source>
</evidence>
<dbReference type="Proteomes" id="UP000784435">
    <property type="component" value="Unassembled WGS sequence"/>
</dbReference>
<keyword evidence="3 6" id="KW-0812">Transmembrane</keyword>
<name>A0A921SPY7_9MICO</name>